<evidence type="ECO:0000313" key="1">
    <source>
        <dbReference type="Proteomes" id="UP000887580"/>
    </source>
</evidence>
<sequence length="143" mass="16083">MDSSNDGTLNCTVMGSSIDPFNITKLQSTINRSPSQTSIDSVNLSSLQSTTYLFNVSPMQSIYSNNLTPSSIQNVMHESPKIPPKSKTCLERELPRRPPLKNANLDPYEVRFPRVRRQEAPPTFTCFEVIWKMFGGQKAEKKA</sequence>
<accession>A0AC35EWA1</accession>
<dbReference type="WBParaSite" id="PS1159_v2.g1068.t1">
    <property type="protein sequence ID" value="PS1159_v2.g1068.t1"/>
    <property type="gene ID" value="PS1159_v2.g1068"/>
</dbReference>
<name>A0AC35EWA1_9BILA</name>
<dbReference type="Proteomes" id="UP000887580">
    <property type="component" value="Unplaced"/>
</dbReference>
<evidence type="ECO:0000313" key="2">
    <source>
        <dbReference type="WBParaSite" id="PS1159_v2.g1068.t1"/>
    </source>
</evidence>
<protein>
    <submittedName>
        <fullName evidence="2">Uncharacterized protein</fullName>
    </submittedName>
</protein>
<organism evidence="1 2">
    <name type="scientific">Panagrolaimus sp. PS1159</name>
    <dbReference type="NCBI Taxonomy" id="55785"/>
    <lineage>
        <taxon>Eukaryota</taxon>
        <taxon>Metazoa</taxon>
        <taxon>Ecdysozoa</taxon>
        <taxon>Nematoda</taxon>
        <taxon>Chromadorea</taxon>
        <taxon>Rhabditida</taxon>
        <taxon>Tylenchina</taxon>
        <taxon>Panagrolaimomorpha</taxon>
        <taxon>Panagrolaimoidea</taxon>
        <taxon>Panagrolaimidae</taxon>
        <taxon>Panagrolaimus</taxon>
    </lineage>
</organism>
<reference evidence="2" key="1">
    <citation type="submission" date="2022-11" db="UniProtKB">
        <authorList>
            <consortium name="WormBaseParasite"/>
        </authorList>
    </citation>
    <scope>IDENTIFICATION</scope>
</reference>
<proteinExistence type="predicted"/>